<reference evidence="1" key="1">
    <citation type="submission" date="2023-01" db="EMBL/GenBank/DDBJ databases">
        <title>Human gut microbiome strain richness.</title>
        <authorList>
            <person name="Chen-Liaw A."/>
        </authorList>
    </citation>
    <scope>NUCLEOTIDE SEQUENCE</scope>
    <source>
        <strain evidence="1">RTP21484st1_B7_RTP21484_190118</strain>
    </source>
</reference>
<dbReference type="Proteomes" id="UP001212263">
    <property type="component" value="Unassembled WGS sequence"/>
</dbReference>
<evidence type="ECO:0000313" key="2">
    <source>
        <dbReference type="Proteomes" id="UP001212263"/>
    </source>
</evidence>
<sequence length="99" mass="10861">MSNTGITLVDVRQEAMDAIRKLKSGDIDVKTAGAIKDLLNTVVDTAKTQVAYIQSIPNTIKEQMSVNEVKAIAGTLVDRDAELDNSLAEIRQNQKQVYK</sequence>
<comment type="caution">
    <text evidence="1">The sequence shown here is derived from an EMBL/GenBank/DDBJ whole genome shotgun (WGS) entry which is preliminary data.</text>
</comment>
<gene>
    <name evidence="1" type="ORF">PN645_18810</name>
</gene>
<name>A0AAW6FMU4_9BACT</name>
<organism evidence="1 2">
    <name type="scientific">Odoribacter splanchnicus</name>
    <dbReference type="NCBI Taxonomy" id="28118"/>
    <lineage>
        <taxon>Bacteria</taxon>
        <taxon>Pseudomonadati</taxon>
        <taxon>Bacteroidota</taxon>
        <taxon>Bacteroidia</taxon>
        <taxon>Bacteroidales</taxon>
        <taxon>Odoribacteraceae</taxon>
        <taxon>Odoribacter</taxon>
    </lineage>
</organism>
<proteinExistence type="predicted"/>
<dbReference type="AlphaFoldDB" id="A0AAW6FMU4"/>
<protein>
    <submittedName>
        <fullName evidence="1">Uncharacterized protein</fullName>
    </submittedName>
</protein>
<dbReference type="RefSeq" id="WP_195203646.1">
    <property type="nucleotide sequence ID" value="NZ_JADMUD010000015.1"/>
</dbReference>
<accession>A0AAW6FMU4</accession>
<dbReference type="EMBL" id="JAQMRD010000039">
    <property type="protein sequence ID" value="MDB9225031.1"/>
    <property type="molecule type" value="Genomic_DNA"/>
</dbReference>
<evidence type="ECO:0000313" key="1">
    <source>
        <dbReference type="EMBL" id="MDB9225031.1"/>
    </source>
</evidence>